<dbReference type="PANTHER" id="PTHR42951:SF4">
    <property type="entry name" value="ACYL-COENZYME A THIOESTERASE MBLAC2"/>
    <property type="match status" value="1"/>
</dbReference>
<dbReference type="CDD" id="cd16282">
    <property type="entry name" value="metallo-hydrolase-like_MBL-fold"/>
    <property type="match status" value="1"/>
</dbReference>
<feature type="signal peptide" evidence="2">
    <location>
        <begin position="1"/>
        <end position="24"/>
    </location>
</feature>
<dbReference type="InterPro" id="IPR050855">
    <property type="entry name" value="NDM-1-like"/>
</dbReference>
<dbReference type="Proteomes" id="UP001595974">
    <property type="component" value="Unassembled WGS sequence"/>
</dbReference>
<protein>
    <submittedName>
        <fullName evidence="4">Quinoprotein relay system zinc metallohydrolase 1</fullName>
    </submittedName>
</protein>
<dbReference type="SUPFAM" id="SSF56281">
    <property type="entry name" value="Metallo-hydrolase/oxidoreductase"/>
    <property type="match status" value="1"/>
</dbReference>
<evidence type="ECO:0000256" key="2">
    <source>
        <dbReference type="SAM" id="SignalP"/>
    </source>
</evidence>
<comment type="similarity">
    <text evidence="1">Belongs to the metallo-beta-lactamase superfamily. Class-B beta-lactamase family.</text>
</comment>
<dbReference type="InterPro" id="IPR030811">
    <property type="entry name" value="SoxH-rel_PQQ_1"/>
</dbReference>
<dbReference type="InterPro" id="IPR036866">
    <property type="entry name" value="RibonucZ/Hydroxyglut_hydro"/>
</dbReference>
<feature type="chain" id="PRO_5045810601" evidence="2">
    <location>
        <begin position="25"/>
        <end position="330"/>
    </location>
</feature>
<evidence type="ECO:0000256" key="1">
    <source>
        <dbReference type="ARBA" id="ARBA00005250"/>
    </source>
</evidence>
<name>A0ABW1AQ72_9RHOO</name>
<proteinExistence type="inferred from homology"/>
<dbReference type="Gene3D" id="3.60.15.10">
    <property type="entry name" value="Ribonuclease Z/Hydroxyacylglutathione hydrolase-like"/>
    <property type="match status" value="1"/>
</dbReference>
<keyword evidence="2" id="KW-0732">Signal</keyword>
<dbReference type="RefSeq" id="WP_096446420.1">
    <property type="nucleotide sequence ID" value="NZ_JBHSOG010000030.1"/>
</dbReference>
<dbReference type="Pfam" id="PF00753">
    <property type="entry name" value="Lactamase_B"/>
    <property type="match status" value="1"/>
</dbReference>
<reference evidence="5" key="1">
    <citation type="journal article" date="2019" name="Int. J. Syst. Evol. Microbiol.">
        <title>The Global Catalogue of Microorganisms (GCM) 10K type strain sequencing project: providing services to taxonomists for standard genome sequencing and annotation.</title>
        <authorList>
            <consortium name="The Broad Institute Genomics Platform"/>
            <consortium name="The Broad Institute Genome Sequencing Center for Infectious Disease"/>
            <person name="Wu L."/>
            <person name="Ma J."/>
        </authorList>
    </citation>
    <scope>NUCLEOTIDE SEQUENCE [LARGE SCALE GENOMIC DNA]</scope>
    <source>
        <strain evidence="5">SHR3</strain>
    </source>
</reference>
<feature type="domain" description="Metallo-beta-lactamase" evidence="3">
    <location>
        <begin position="70"/>
        <end position="250"/>
    </location>
</feature>
<keyword evidence="5" id="KW-1185">Reference proteome</keyword>
<comment type="caution">
    <text evidence="4">The sequence shown here is derived from an EMBL/GenBank/DDBJ whole genome shotgun (WGS) entry which is preliminary data.</text>
</comment>
<evidence type="ECO:0000313" key="4">
    <source>
        <dbReference type="EMBL" id="MFC5769329.1"/>
    </source>
</evidence>
<gene>
    <name evidence="4" type="ORF">ACFPTN_08070</name>
</gene>
<evidence type="ECO:0000313" key="5">
    <source>
        <dbReference type="Proteomes" id="UP001595974"/>
    </source>
</evidence>
<dbReference type="InterPro" id="IPR001279">
    <property type="entry name" value="Metallo-B-lactamas"/>
</dbReference>
<organism evidence="4 5">
    <name type="scientific">Thauera sinica</name>
    <dbReference type="NCBI Taxonomy" id="2665146"/>
    <lineage>
        <taxon>Bacteria</taxon>
        <taxon>Pseudomonadati</taxon>
        <taxon>Pseudomonadota</taxon>
        <taxon>Betaproteobacteria</taxon>
        <taxon>Rhodocyclales</taxon>
        <taxon>Zoogloeaceae</taxon>
        <taxon>Thauera</taxon>
    </lineage>
</organism>
<dbReference type="PANTHER" id="PTHR42951">
    <property type="entry name" value="METALLO-BETA-LACTAMASE DOMAIN-CONTAINING"/>
    <property type="match status" value="1"/>
</dbReference>
<evidence type="ECO:0000259" key="3">
    <source>
        <dbReference type="SMART" id="SM00849"/>
    </source>
</evidence>
<sequence length="330" mass="35204">MKPVRRRAAALALLAAALCAPAIAQPPGGQPAPSAAASFDYGLRPRQVADGVHVLVGRSEDFSPANGGNIVNTGFIVGSSGVIVIDTGPSKRYGEQLRAAIARVTPLPVVLTLNTHHHPDHFLGNQAFPPETIAALPQTAAAIEAEGNAFNENMYRLAGDWMRDTEVVVPRRQITPGRRTVGGRDVEFVALGGHTAADLVLIDHASGTVFASDLVFNHRAPTTPHADIRRWMDALETLAALPARLWVPGHGEVSADASPLAATRDYLGWLQRSIDEAAAAGLDMAETLARPLPPRFAGFAVAEHEYRRSVVHLFPAAERAVLEAPPERRD</sequence>
<dbReference type="EMBL" id="JBHSOG010000030">
    <property type="protein sequence ID" value="MFC5769329.1"/>
    <property type="molecule type" value="Genomic_DNA"/>
</dbReference>
<accession>A0ABW1AQ72</accession>
<dbReference type="SMART" id="SM00849">
    <property type="entry name" value="Lactamase_B"/>
    <property type="match status" value="1"/>
</dbReference>
<dbReference type="NCBIfam" id="TIGR04558">
    <property type="entry name" value="SoxH_rel_PQQ_1"/>
    <property type="match status" value="1"/>
</dbReference>